<proteinExistence type="inferred from homology"/>
<comment type="similarity">
    <text evidence="5">Belongs to the membrane-bound acyltransferase family. HHAT subfamily.</text>
</comment>
<accession>A0A915IYG1</accession>
<feature type="transmembrane region" description="Helical" evidence="6">
    <location>
        <begin position="534"/>
        <end position="549"/>
    </location>
</feature>
<evidence type="ECO:0000256" key="6">
    <source>
        <dbReference type="SAM" id="Phobius"/>
    </source>
</evidence>
<evidence type="ECO:0000313" key="8">
    <source>
        <dbReference type="WBParaSite" id="nRc.2.0.1.t18868-RA"/>
    </source>
</evidence>
<feature type="transmembrane region" description="Helical" evidence="6">
    <location>
        <begin position="427"/>
        <end position="445"/>
    </location>
</feature>
<feature type="transmembrane region" description="Helical" evidence="6">
    <location>
        <begin position="142"/>
        <end position="160"/>
    </location>
</feature>
<evidence type="ECO:0000256" key="1">
    <source>
        <dbReference type="ARBA" id="ARBA00004141"/>
    </source>
</evidence>
<dbReference type="OMA" id="IHYMSRD"/>
<reference evidence="8" key="1">
    <citation type="submission" date="2022-11" db="UniProtKB">
        <authorList>
            <consortium name="WormBaseParasite"/>
        </authorList>
    </citation>
    <scope>IDENTIFICATION</scope>
</reference>
<keyword evidence="7" id="KW-1185">Reference proteome</keyword>
<dbReference type="PANTHER" id="PTHR13285">
    <property type="entry name" value="ACYLTRANSFERASE"/>
    <property type="match status" value="1"/>
</dbReference>
<dbReference type="Pfam" id="PF03062">
    <property type="entry name" value="MBOAT"/>
    <property type="match status" value="1"/>
</dbReference>
<evidence type="ECO:0000256" key="3">
    <source>
        <dbReference type="ARBA" id="ARBA00022989"/>
    </source>
</evidence>
<dbReference type="InterPro" id="IPR004299">
    <property type="entry name" value="MBOAT_fam"/>
</dbReference>
<sequence length="579" mass="69739">VFAICRQFSYCSHWTWTFQICSIFDIHIFRPNRYQIFPTMKQAKERPKRVANDLSGPPPVKRVPAFEYPSLPRWETVYYYLFGVGIFVYAWYRVYAASREYKWDGWYGMYENTPYSPVLGPGWKKDVTNFEWRKWVPYAKSALPWFLGHSLLFNFLSLILKKNVWSIVMFIYWLIANIYIFDSILLAASMTSGFLVYCTMRLTRWRTLVWAISVIFLYLSLNHVDFFHRPRCYYIGVMFLSYKMLQYISFNLEECTNGRVENENFFQGLYHMFWYAFYLPYSSSLIVIYKRFPEEMKQRFIKKRRSSEILWFAARIVFWYFFIDHFFLYVMYHDALILDRDVLSSVSEDTLVSIAYATGQFFQMKYVVIFGLPAIFAKLDNMSPLKGPICIARVSLYSKIWRSFDRGLYQFFKEYIFLPICRPTFSLWRVVSGVFVSYGFVLVWHGLTHQYIVWIILNISELFVEQLAKRFYSIPTVNQWRKKKFRDQVFRRILAVLQITPLAFGLYAIFYFLADSNSGYIIVDRIFWQETVNLRWPFFLLLFVGYHFNQMCMDVEKTQCEAEKRQVEEEEKLKAKKIK</sequence>
<keyword evidence="4 6" id="KW-0472">Membrane</keyword>
<protein>
    <submittedName>
        <fullName evidence="8">Protein-cysteine N-palmitoyltransferase Rasp</fullName>
    </submittedName>
</protein>
<dbReference type="AlphaFoldDB" id="A0A915IYG1"/>
<keyword evidence="3 6" id="KW-1133">Transmembrane helix</keyword>
<dbReference type="Proteomes" id="UP000887565">
    <property type="component" value="Unplaced"/>
</dbReference>
<keyword evidence="2 6" id="KW-0812">Transmembrane</keyword>
<organism evidence="7 8">
    <name type="scientific">Romanomermis culicivorax</name>
    <name type="common">Nematode worm</name>
    <dbReference type="NCBI Taxonomy" id="13658"/>
    <lineage>
        <taxon>Eukaryota</taxon>
        <taxon>Metazoa</taxon>
        <taxon>Ecdysozoa</taxon>
        <taxon>Nematoda</taxon>
        <taxon>Enoplea</taxon>
        <taxon>Dorylaimia</taxon>
        <taxon>Mermithida</taxon>
        <taxon>Mermithoidea</taxon>
        <taxon>Mermithidae</taxon>
        <taxon>Romanomermis</taxon>
    </lineage>
</organism>
<feature type="transmembrane region" description="Helical" evidence="6">
    <location>
        <begin position="309"/>
        <end position="332"/>
    </location>
</feature>
<feature type="transmembrane region" description="Helical" evidence="6">
    <location>
        <begin position="203"/>
        <end position="221"/>
    </location>
</feature>
<dbReference type="PANTHER" id="PTHR13285:SF22">
    <property type="entry name" value="PROTEIN-CYSTEINE N-PALMITOYLTRANSFERASE HHAT"/>
    <property type="match status" value="1"/>
</dbReference>
<feature type="transmembrane region" description="Helical" evidence="6">
    <location>
        <begin position="451"/>
        <end position="468"/>
    </location>
</feature>
<comment type="subcellular location">
    <subcellularLocation>
        <location evidence="1">Membrane</location>
        <topology evidence="1">Multi-pass membrane protein</topology>
    </subcellularLocation>
</comment>
<dbReference type="InterPro" id="IPR051085">
    <property type="entry name" value="MB_O-acyltransferase"/>
</dbReference>
<feature type="transmembrane region" description="Helical" evidence="6">
    <location>
        <begin position="489"/>
        <end position="514"/>
    </location>
</feature>
<dbReference type="GO" id="GO:0016020">
    <property type="term" value="C:membrane"/>
    <property type="evidence" value="ECO:0007669"/>
    <property type="project" value="UniProtKB-SubCell"/>
</dbReference>
<feature type="transmembrane region" description="Helical" evidence="6">
    <location>
        <begin position="352"/>
        <end position="376"/>
    </location>
</feature>
<dbReference type="WBParaSite" id="nRc.2.0.1.t18868-RA">
    <property type="protein sequence ID" value="nRc.2.0.1.t18868-RA"/>
    <property type="gene ID" value="nRc.2.0.1.g18868"/>
</dbReference>
<feature type="transmembrane region" description="Helical" evidence="6">
    <location>
        <begin position="272"/>
        <end position="289"/>
    </location>
</feature>
<feature type="transmembrane region" description="Helical" evidence="6">
    <location>
        <begin position="77"/>
        <end position="95"/>
    </location>
</feature>
<evidence type="ECO:0000256" key="4">
    <source>
        <dbReference type="ARBA" id="ARBA00023136"/>
    </source>
</evidence>
<feature type="transmembrane region" description="Helical" evidence="6">
    <location>
        <begin position="172"/>
        <end position="197"/>
    </location>
</feature>
<dbReference type="GO" id="GO:0005783">
    <property type="term" value="C:endoplasmic reticulum"/>
    <property type="evidence" value="ECO:0007669"/>
    <property type="project" value="TreeGrafter"/>
</dbReference>
<evidence type="ECO:0000256" key="2">
    <source>
        <dbReference type="ARBA" id="ARBA00022692"/>
    </source>
</evidence>
<evidence type="ECO:0000256" key="5">
    <source>
        <dbReference type="ARBA" id="ARBA00038268"/>
    </source>
</evidence>
<dbReference type="GO" id="GO:0016409">
    <property type="term" value="F:palmitoyltransferase activity"/>
    <property type="evidence" value="ECO:0007669"/>
    <property type="project" value="TreeGrafter"/>
</dbReference>
<feature type="transmembrane region" description="Helical" evidence="6">
    <location>
        <begin position="233"/>
        <end position="252"/>
    </location>
</feature>
<name>A0A915IYG1_ROMCU</name>
<evidence type="ECO:0000313" key="7">
    <source>
        <dbReference type="Proteomes" id="UP000887565"/>
    </source>
</evidence>